<evidence type="ECO:0000313" key="4">
    <source>
        <dbReference type="EMBL" id="PPS94462.1"/>
    </source>
</evidence>
<gene>
    <name evidence="4" type="ORF">GY17_00003498</name>
</gene>
<keyword evidence="3" id="KW-0413">Isomerase</keyword>
<dbReference type="InterPro" id="IPR036900">
    <property type="entry name" value="A-D-PHexomutase_C_sf"/>
</dbReference>
<organism evidence="4 5">
    <name type="scientific">Cryptosporidium hominis</name>
    <dbReference type="NCBI Taxonomy" id="237895"/>
    <lineage>
        <taxon>Eukaryota</taxon>
        <taxon>Sar</taxon>
        <taxon>Alveolata</taxon>
        <taxon>Apicomplexa</taxon>
        <taxon>Conoidasida</taxon>
        <taxon>Coccidia</taxon>
        <taxon>Eucoccidiorida</taxon>
        <taxon>Eimeriorina</taxon>
        <taxon>Cryptosporidiidae</taxon>
        <taxon>Cryptosporidium</taxon>
    </lineage>
</organism>
<accession>A0ABX5BB27</accession>
<protein>
    <submittedName>
        <fullName evidence="4">Alpha-D-phosphohexomutase-like protein</fullName>
    </submittedName>
</protein>
<dbReference type="PANTHER" id="PTHR22573:SF2">
    <property type="entry name" value="PHOSPHOGLUCOMUTASE"/>
    <property type="match status" value="1"/>
</dbReference>
<dbReference type="PANTHER" id="PTHR22573">
    <property type="entry name" value="PHOSPHOHEXOMUTASE FAMILY MEMBER"/>
    <property type="match status" value="1"/>
</dbReference>
<keyword evidence="2" id="KW-0460">Magnesium</keyword>
<reference evidence="4 5" key="1">
    <citation type="submission" date="2014-11" db="EMBL/GenBank/DDBJ databases">
        <title>Comparative genomic analysis of Cryptosporidium hominis reveals occurrence of genetic recombination in virulent subtypes.</title>
        <authorList>
            <person name="Guo Y."/>
            <person name="Tang K."/>
            <person name="Frace M."/>
            <person name="Li N."/>
            <person name="Roellig D.M."/>
            <person name="Sammons S."/>
            <person name="Knipe K."/>
            <person name="Rowe L."/>
            <person name="Feng Y."/>
            <person name="Xiao L."/>
        </authorList>
    </citation>
    <scope>NUCLEOTIDE SEQUENCE [LARGE SCALE GENOMIC DNA]</scope>
    <source>
        <strain evidence="4">30976</strain>
    </source>
</reference>
<evidence type="ECO:0000256" key="1">
    <source>
        <dbReference type="ARBA" id="ARBA00022723"/>
    </source>
</evidence>
<proteinExistence type="predicted"/>
<dbReference type="SUPFAM" id="SSF55957">
    <property type="entry name" value="Phosphoglucomutase, C-terminal domain"/>
    <property type="match status" value="1"/>
</dbReference>
<comment type="caution">
    <text evidence="4">The sequence shown here is derived from an EMBL/GenBank/DDBJ whole genome shotgun (WGS) entry which is preliminary data.</text>
</comment>
<evidence type="ECO:0000256" key="3">
    <source>
        <dbReference type="ARBA" id="ARBA00023235"/>
    </source>
</evidence>
<dbReference type="Gene3D" id="3.30.310.50">
    <property type="entry name" value="Alpha-D-phosphohexomutase, C-terminal domain"/>
    <property type="match status" value="1"/>
</dbReference>
<dbReference type="EMBL" id="JTAI01000042">
    <property type="protein sequence ID" value="PPS94462.1"/>
    <property type="molecule type" value="Genomic_DNA"/>
</dbReference>
<keyword evidence="5" id="KW-1185">Reference proteome</keyword>
<dbReference type="InterPro" id="IPR045244">
    <property type="entry name" value="PGM"/>
</dbReference>
<sequence>MDNFTYNDPVDGSVTKNQGVRIIFTDGSRIIFRISGTGSVGATIRVYMEKTVKNPQEFEKTTQQALSHLIEIVEKKIRLKEITGRSKPTVIT</sequence>
<evidence type="ECO:0000313" key="5">
    <source>
        <dbReference type="Proteomes" id="UP001429100"/>
    </source>
</evidence>
<name>A0ABX5BB27_CRYHO</name>
<evidence type="ECO:0000256" key="2">
    <source>
        <dbReference type="ARBA" id="ARBA00022842"/>
    </source>
</evidence>
<keyword evidence="1" id="KW-0479">Metal-binding</keyword>
<reference evidence="4 5" key="2">
    <citation type="submission" date="2017-10" db="EMBL/GenBank/DDBJ databases">
        <title>Consistent, comparative and evidence-based genome annotation and re-annotation for the closely-related species, Cryptosporidium parvum, C. hominis and C. tyzzeri.</title>
        <authorList>
            <person name="Baptista R.P."/>
            <person name="Li Y."/>
            <person name="Sateriale A."/>
            <person name="Striepen B."/>
            <person name="Kissinger J.C."/>
        </authorList>
    </citation>
    <scope>NUCLEOTIDE SEQUENCE [LARGE SCALE GENOMIC DNA]</scope>
    <source>
        <strain evidence="4">30976</strain>
    </source>
</reference>
<dbReference type="Pfam" id="PF24947">
    <property type="entry name" value="PGM1_C_vert_fung"/>
    <property type="match status" value="1"/>
</dbReference>
<dbReference type="Proteomes" id="UP001429100">
    <property type="component" value="Unassembled WGS sequence"/>
</dbReference>